<dbReference type="Pfam" id="PF02590">
    <property type="entry name" value="SPOUT_MTase"/>
    <property type="match status" value="1"/>
</dbReference>
<feature type="binding site" evidence="7">
    <location>
        <position position="76"/>
    </location>
    <ligand>
        <name>S-adenosyl-L-methionine</name>
        <dbReference type="ChEBI" id="CHEBI:59789"/>
    </ligand>
</feature>
<evidence type="ECO:0000256" key="6">
    <source>
        <dbReference type="ARBA" id="ARBA00038303"/>
    </source>
</evidence>
<dbReference type="SUPFAM" id="SSF75217">
    <property type="entry name" value="alpha/beta knot"/>
    <property type="match status" value="1"/>
</dbReference>
<accession>A0A9D1SP66</accession>
<dbReference type="HAMAP" id="MF_00658">
    <property type="entry name" value="23SrRNA_methyltr_H"/>
    <property type="match status" value="1"/>
</dbReference>
<feature type="binding site" evidence="7">
    <location>
        <begin position="126"/>
        <end position="131"/>
    </location>
    <ligand>
        <name>S-adenosyl-L-methionine</name>
        <dbReference type="ChEBI" id="CHEBI:59789"/>
    </ligand>
</feature>
<sequence>MRVEVIAVGKLKERFLTDGCGEYLKRLSAYGRVGVTEIKEERCPDDPSPAEVERVLLREGERILAKIAPRDFVVPLCIEGKQMDSVTFAHTLEKAAQGGGRLVFVIGGSFGLSPAVKARGDVLFSFGKITLPHQLARMVLLEQVYRAFQILNGGKYHK</sequence>
<dbReference type="InterPro" id="IPR003742">
    <property type="entry name" value="RlmH-like"/>
</dbReference>
<keyword evidence="4 7" id="KW-0808">Transferase</keyword>
<comment type="subunit">
    <text evidence="7">Homodimer.</text>
</comment>
<gene>
    <name evidence="7 8" type="primary">rlmH</name>
    <name evidence="8" type="ORF">IAD23_07885</name>
</gene>
<dbReference type="CDD" id="cd18081">
    <property type="entry name" value="RlmH-like"/>
    <property type="match status" value="1"/>
</dbReference>
<evidence type="ECO:0000256" key="1">
    <source>
        <dbReference type="ARBA" id="ARBA00022490"/>
    </source>
</evidence>
<evidence type="ECO:0000256" key="3">
    <source>
        <dbReference type="ARBA" id="ARBA00022603"/>
    </source>
</evidence>
<comment type="similarity">
    <text evidence="6 7">Belongs to the RNA methyltransferase RlmH family.</text>
</comment>
<dbReference type="Proteomes" id="UP000824125">
    <property type="component" value="Unassembled WGS sequence"/>
</dbReference>
<evidence type="ECO:0000256" key="2">
    <source>
        <dbReference type="ARBA" id="ARBA00022552"/>
    </source>
</evidence>
<evidence type="ECO:0000256" key="5">
    <source>
        <dbReference type="ARBA" id="ARBA00022691"/>
    </source>
</evidence>
<comment type="subcellular location">
    <subcellularLocation>
        <location evidence="7">Cytoplasm</location>
    </subcellularLocation>
</comment>
<dbReference type="GO" id="GO:0005737">
    <property type="term" value="C:cytoplasm"/>
    <property type="evidence" value="ECO:0007669"/>
    <property type="project" value="UniProtKB-SubCell"/>
</dbReference>
<dbReference type="PIRSF" id="PIRSF004505">
    <property type="entry name" value="MT_bac"/>
    <property type="match status" value="1"/>
</dbReference>
<feature type="binding site" evidence="7">
    <location>
        <position position="107"/>
    </location>
    <ligand>
        <name>S-adenosyl-L-methionine</name>
        <dbReference type="ChEBI" id="CHEBI:59789"/>
    </ligand>
</feature>
<dbReference type="Gene3D" id="3.40.1280.10">
    <property type="match status" value="1"/>
</dbReference>
<comment type="function">
    <text evidence="7">Specifically methylates the pseudouridine at position 1915 (m3Psi1915) in 23S rRNA.</text>
</comment>
<dbReference type="AlphaFoldDB" id="A0A9D1SP66"/>
<reference evidence="8" key="2">
    <citation type="journal article" date="2021" name="PeerJ">
        <title>Extensive microbial diversity within the chicken gut microbiome revealed by metagenomics and culture.</title>
        <authorList>
            <person name="Gilroy R."/>
            <person name="Ravi A."/>
            <person name="Getino M."/>
            <person name="Pursley I."/>
            <person name="Horton D.L."/>
            <person name="Alikhan N.F."/>
            <person name="Baker D."/>
            <person name="Gharbi K."/>
            <person name="Hall N."/>
            <person name="Watson M."/>
            <person name="Adriaenssens E.M."/>
            <person name="Foster-Nyarko E."/>
            <person name="Jarju S."/>
            <person name="Secka A."/>
            <person name="Antonio M."/>
            <person name="Oren A."/>
            <person name="Chaudhuri R.R."/>
            <person name="La Ragione R."/>
            <person name="Hildebrand F."/>
            <person name="Pallen M.J."/>
        </authorList>
    </citation>
    <scope>NUCLEOTIDE SEQUENCE</scope>
    <source>
        <strain evidence="8">CHK176-6737</strain>
    </source>
</reference>
<reference evidence="8" key="1">
    <citation type="submission" date="2020-10" db="EMBL/GenBank/DDBJ databases">
        <authorList>
            <person name="Gilroy R."/>
        </authorList>
    </citation>
    <scope>NUCLEOTIDE SEQUENCE</scope>
    <source>
        <strain evidence="8">CHK176-6737</strain>
    </source>
</reference>
<comment type="caution">
    <text evidence="8">The sequence shown here is derived from an EMBL/GenBank/DDBJ whole genome shotgun (WGS) entry which is preliminary data.</text>
</comment>
<keyword evidence="1 7" id="KW-0963">Cytoplasm</keyword>
<evidence type="ECO:0000313" key="8">
    <source>
        <dbReference type="EMBL" id="HIU69859.1"/>
    </source>
</evidence>
<dbReference type="EC" id="2.1.1.177" evidence="7"/>
<proteinExistence type="inferred from homology"/>
<dbReference type="NCBIfam" id="NF000985">
    <property type="entry name" value="PRK00103.1-3"/>
    <property type="match status" value="1"/>
</dbReference>
<keyword evidence="3 7" id="KW-0489">Methyltransferase</keyword>
<evidence type="ECO:0000256" key="4">
    <source>
        <dbReference type="ARBA" id="ARBA00022679"/>
    </source>
</evidence>
<dbReference type="PANTHER" id="PTHR33603">
    <property type="entry name" value="METHYLTRANSFERASE"/>
    <property type="match status" value="1"/>
</dbReference>
<evidence type="ECO:0000256" key="7">
    <source>
        <dbReference type="HAMAP-Rule" id="MF_00658"/>
    </source>
</evidence>
<organism evidence="8 9">
    <name type="scientific">Candidatus Scybalenecus merdavium</name>
    <dbReference type="NCBI Taxonomy" id="2840939"/>
    <lineage>
        <taxon>Bacteria</taxon>
        <taxon>Bacillati</taxon>
        <taxon>Bacillota</taxon>
        <taxon>Clostridia</taxon>
        <taxon>Eubacteriales</taxon>
        <taxon>Oscillospiraceae</taxon>
        <taxon>Oscillospiraceae incertae sedis</taxon>
        <taxon>Candidatus Scybalenecus</taxon>
    </lineage>
</organism>
<protein>
    <recommendedName>
        <fullName evidence="7">Ribosomal RNA large subunit methyltransferase H</fullName>
        <ecNumber evidence="7">2.1.1.177</ecNumber>
    </recommendedName>
    <alternativeName>
        <fullName evidence="7">23S rRNA (pseudouridine1915-N3)-methyltransferase</fullName>
    </alternativeName>
    <alternativeName>
        <fullName evidence="7">23S rRNA m3Psi1915 methyltransferase</fullName>
    </alternativeName>
    <alternativeName>
        <fullName evidence="7">rRNA (pseudouridine-N3-)-methyltransferase RlmH</fullName>
    </alternativeName>
</protein>
<comment type="catalytic activity">
    <reaction evidence="7">
        <text>pseudouridine(1915) in 23S rRNA + S-adenosyl-L-methionine = N(3)-methylpseudouridine(1915) in 23S rRNA + S-adenosyl-L-homocysteine + H(+)</text>
        <dbReference type="Rhea" id="RHEA:42752"/>
        <dbReference type="Rhea" id="RHEA-COMP:10221"/>
        <dbReference type="Rhea" id="RHEA-COMP:10222"/>
        <dbReference type="ChEBI" id="CHEBI:15378"/>
        <dbReference type="ChEBI" id="CHEBI:57856"/>
        <dbReference type="ChEBI" id="CHEBI:59789"/>
        <dbReference type="ChEBI" id="CHEBI:65314"/>
        <dbReference type="ChEBI" id="CHEBI:74486"/>
        <dbReference type="EC" id="2.1.1.177"/>
    </reaction>
</comment>
<dbReference type="GO" id="GO:0070038">
    <property type="term" value="F:rRNA (pseudouridine-N3-)-methyltransferase activity"/>
    <property type="evidence" value="ECO:0007669"/>
    <property type="project" value="UniProtKB-UniRule"/>
</dbReference>
<name>A0A9D1SP66_9FIRM</name>
<evidence type="ECO:0000313" key="9">
    <source>
        <dbReference type="Proteomes" id="UP000824125"/>
    </source>
</evidence>
<dbReference type="EMBL" id="DVNM01000045">
    <property type="protein sequence ID" value="HIU69859.1"/>
    <property type="molecule type" value="Genomic_DNA"/>
</dbReference>
<keyword evidence="5 7" id="KW-0949">S-adenosyl-L-methionine</keyword>
<keyword evidence="2 7" id="KW-0698">rRNA processing</keyword>
<dbReference type="PANTHER" id="PTHR33603:SF1">
    <property type="entry name" value="RIBOSOMAL RNA LARGE SUBUNIT METHYLTRANSFERASE H"/>
    <property type="match status" value="1"/>
</dbReference>
<dbReference type="InterPro" id="IPR029028">
    <property type="entry name" value="Alpha/beta_knot_MTases"/>
</dbReference>
<dbReference type="InterPro" id="IPR029026">
    <property type="entry name" value="tRNA_m1G_MTases_N"/>
</dbReference>